<evidence type="ECO:0000259" key="2">
    <source>
        <dbReference type="Pfam" id="PF06439"/>
    </source>
</evidence>
<dbReference type="Proteomes" id="UP000276309">
    <property type="component" value="Chromosome"/>
</dbReference>
<feature type="domain" description="3-keto-alpha-glucoside-1,2-lyase/3-keto-2-hydroxy-glucal hydratase" evidence="2">
    <location>
        <begin position="26"/>
        <end position="253"/>
    </location>
</feature>
<dbReference type="GO" id="GO:0016787">
    <property type="term" value="F:hydrolase activity"/>
    <property type="evidence" value="ECO:0007669"/>
    <property type="project" value="InterPro"/>
</dbReference>
<evidence type="ECO:0000256" key="1">
    <source>
        <dbReference type="SAM" id="MobiDB-lite"/>
    </source>
</evidence>
<dbReference type="Pfam" id="PF06439">
    <property type="entry name" value="3keto-disac_hyd"/>
    <property type="match status" value="1"/>
</dbReference>
<feature type="compositionally biased region" description="Basic and acidic residues" evidence="1">
    <location>
        <begin position="7"/>
        <end position="20"/>
    </location>
</feature>
<proteinExistence type="predicted"/>
<sequence>MLFNSCGEKKENKQSDSVVSKKEANWQPLFNGENLDGWTMKINGYPQDENFGNTFRVEDGILKIRYNQYGPEFKDRFGALFFNEELQNYRLKVEYRFVGETAPGAPEWGYRDSGVQVHTQPPNTVKLNQSFPICLEYNLHGGNGKDERPLGAICGIGMQVEIDGKRSTEFCNPAKKSKTFHGDQWVTIEIDVNDGHYKHYVNGEEILSYSNPIYDSENEFANAFIKNGDSSVTKGYISLQSNSHPIDFRKIELLRY</sequence>
<evidence type="ECO:0000313" key="4">
    <source>
        <dbReference type="Proteomes" id="UP000276309"/>
    </source>
</evidence>
<dbReference type="EMBL" id="CP032050">
    <property type="protein sequence ID" value="AYN69811.1"/>
    <property type="molecule type" value="Genomic_DNA"/>
</dbReference>
<feature type="region of interest" description="Disordered" evidence="1">
    <location>
        <begin position="1"/>
        <end position="20"/>
    </location>
</feature>
<dbReference type="OrthoDB" id="9787527at2"/>
<dbReference type="AlphaFoldDB" id="A0A3G2LC75"/>
<dbReference type="InterPro" id="IPR010496">
    <property type="entry name" value="AL/BT2_dom"/>
</dbReference>
<dbReference type="Gene3D" id="2.60.120.560">
    <property type="entry name" value="Exo-inulinase, domain 1"/>
    <property type="match status" value="1"/>
</dbReference>
<organism evidence="3 4">
    <name type="scientific">Euzebyella marina</name>
    <dbReference type="NCBI Taxonomy" id="1761453"/>
    <lineage>
        <taxon>Bacteria</taxon>
        <taxon>Pseudomonadati</taxon>
        <taxon>Bacteroidota</taxon>
        <taxon>Flavobacteriia</taxon>
        <taxon>Flavobacteriales</taxon>
        <taxon>Flavobacteriaceae</taxon>
        <taxon>Euzebyella</taxon>
    </lineage>
</organism>
<accession>A0A3G2LC75</accession>
<dbReference type="KEGG" id="emar:D1013_18515"/>
<protein>
    <submittedName>
        <fullName evidence="3">DUF1080 domain-containing protein</fullName>
    </submittedName>
</protein>
<name>A0A3G2LC75_9FLAO</name>
<keyword evidence="4" id="KW-1185">Reference proteome</keyword>
<reference evidence="3 4" key="1">
    <citation type="submission" date="2018-08" db="EMBL/GenBank/DDBJ databases">
        <title>The reduced genetic potential of extracellular carbohydrate catabolism in Euzebyella marina RN62, a Flavobacteriia bacterium isolated from the hadal water.</title>
        <authorList>
            <person name="Xue C."/>
        </authorList>
    </citation>
    <scope>NUCLEOTIDE SEQUENCE [LARGE SCALE GENOMIC DNA]</scope>
    <source>
        <strain evidence="3 4">RN62</strain>
    </source>
</reference>
<evidence type="ECO:0000313" key="3">
    <source>
        <dbReference type="EMBL" id="AYN69811.1"/>
    </source>
</evidence>
<gene>
    <name evidence="3" type="ORF">D1013_18515</name>
</gene>